<organism evidence="4 5">
    <name type="scientific">Neolecta irregularis (strain DAH-3)</name>
    <dbReference type="NCBI Taxonomy" id="1198029"/>
    <lineage>
        <taxon>Eukaryota</taxon>
        <taxon>Fungi</taxon>
        <taxon>Dikarya</taxon>
        <taxon>Ascomycota</taxon>
        <taxon>Taphrinomycotina</taxon>
        <taxon>Neolectales</taxon>
        <taxon>Neolectaceae</taxon>
        <taxon>Neolecta</taxon>
    </lineage>
</organism>
<dbReference type="Gene3D" id="1.25.40.10">
    <property type="entry name" value="Tetratricopeptide repeat domain"/>
    <property type="match status" value="1"/>
</dbReference>
<sequence length="785" mass="88594">MDIEFDTTRAEDAFRQAGDLEKELRVVLKKPDPNFADVQYILGKLSQSYENVIFLDFEFAVQQEIESKYLWMRCHHRVMDVFRKHVEKVRQLNGRQKPVETRKSTNEFSSFLKNASRFYRTFLQRLVSHFRLVELVDIMKSIQLEAPELDSPCNLPHHLKRSVLDSVHRSLVYLGDLSRYRAQYSLDKKKHGKKWTHAFNYYNLSRFVNPNSGVPFNQLAVLATNDGNILNSTYYCLRALSALEPFPTSRDNMVMGFKKAMRGKPEPHDVKKGGKRETKAKTQEEQASEAISWQFAALFASIELTDDFPEFEMEVTQLLERLRIDISNRSLSSDMIHTIIMTSFSVICYIRNSDPPNRSTQEEMYTQWALQLIGTLSDIIVIECAVSQELSTYDTETYPADRISAVTRRLLPAMRISSKWLMHNRDFLLEKISSEYSPWNSGAFLESWTAALTSLSKIVSFAELPQLTHLLREDIETSGSVPLNGGTRGRAVQGDILGLYGLVDKATQILPNEETLMRIRDLLEDAMEFSQMLNSPIVHINGIFQVNLGGVASTPIDAFAIAPPQFSASPFIDTTTTISETPIHDSTRQFDTTNIVLETSRIRIPESVNSEPSMAFSLGAMVDDLVGAVPGGTFDVSFSPEDTDEQIVFSGRRKNGTIKPASQSSQESTRAVPDVQRPTSQHHSGQPRNVSDLLAQVFNYSSQQLPQSPPQLHQEPSREAWNTSSEFSGLAFSPYLNGMHATPMNGNRELPDVQKKDMYAHSPGHIWSSSGSKMSFPSSGQPPQS</sequence>
<dbReference type="OMA" id="HINGIFQ"/>
<comment type="caution">
    <text evidence="4">The sequence shown here is derived from an EMBL/GenBank/DDBJ whole genome shotgun (WGS) entry which is preliminary data.</text>
</comment>
<dbReference type="STRING" id="1198029.A0A1U7LTG4"/>
<reference evidence="4 5" key="1">
    <citation type="submission" date="2016-04" db="EMBL/GenBank/DDBJ databases">
        <title>Evolutionary innovation and constraint leading to complex multicellularity in the Ascomycota.</title>
        <authorList>
            <person name="Cisse O."/>
            <person name="Nguyen A."/>
            <person name="Hewitt D.A."/>
            <person name="Jedd G."/>
            <person name="Stajich J.E."/>
        </authorList>
    </citation>
    <scope>NUCLEOTIDE SEQUENCE [LARGE SCALE GENOMIC DNA]</scope>
    <source>
        <strain evidence="4 5">DAH-3</strain>
    </source>
</reference>
<evidence type="ECO:0000259" key="2">
    <source>
        <dbReference type="Pfam" id="PF10373"/>
    </source>
</evidence>
<feature type="region of interest" description="Disordered" evidence="1">
    <location>
        <begin position="703"/>
        <end position="724"/>
    </location>
</feature>
<dbReference type="PANTHER" id="PTHR15696">
    <property type="entry name" value="SMG-7 SUPPRESSOR WITH MORPHOLOGICAL EFFECT ON GENITALIA PROTEIN 7"/>
    <property type="match status" value="1"/>
</dbReference>
<feature type="region of interest" description="Disordered" evidence="1">
    <location>
        <begin position="759"/>
        <end position="785"/>
    </location>
</feature>
<dbReference type="SUPFAM" id="SSF48452">
    <property type="entry name" value="TPR-like"/>
    <property type="match status" value="1"/>
</dbReference>
<dbReference type="Pfam" id="PF10373">
    <property type="entry name" value="EST1_DNA_bind"/>
    <property type="match status" value="1"/>
</dbReference>
<dbReference type="InterPro" id="IPR018834">
    <property type="entry name" value="DNA/RNA-bd_Est1-type"/>
</dbReference>
<dbReference type="InterPro" id="IPR011990">
    <property type="entry name" value="TPR-like_helical_dom_sf"/>
</dbReference>
<protein>
    <submittedName>
        <fullName evidence="4">Protein SMG7</fullName>
    </submittedName>
</protein>
<evidence type="ECO:0000313" key="4">
    <source>
        <dbReference type="EMBL" id="OLL25965.1"/>
    </source>
</evidence>
<keyword evidence="5" id="KW-1185">Reference proteome</keyword>
<name>A0A1U7LTG4_NEOID</name>
<dbReference type="EMBL" id="LXFE01000264">
    <property type="protein sequence ID" value="OLL25965.1"/>
    <property type="molecule type" value="Genomic_DNA"/>
</dbReference>
<evidence type="ECO:0000313" key="5">
    <source>
        <dbReference type="Proteomes" id="UP000186594"/>
    </source>
</evidence>
<dbReference type="Pfam" id="PF10374">
    <property type="entry name" value="EST1"/>
    <property type="match status" value="1"/>
</dbReference>
<dbReference type="InterPro" id="IPR019458">
    <property type="entry name" value="Est1-like_N"/>
</dbReference>
<dbReference type="AlphaFoldDB" id="A0A1U7LTG4"/>
<dbReference type="OrthoDB" id="69928at2759"/>
<evidence type="ECO:0000259" key="3">
    <source>
        <dbReference type="Pfam" id="PF10374"/>
    </source>
</evidence>
<feature type="compositionally biased region" description="Low complexity" evidence="1">
    <location>
        <begin position="703"/>
        <end position="714"/>
    </location>
</feature>
<proteinExistence type="predicted"/>
<dbReference type="PANTHER" id="PTHR15696:SF36">
    <property type="entry name" value="NONSENSE-MEDIATED MRNA DECAY FACTOR"/>
    <property type="match status" value="1"/>
</dbReference>
<feature type="region of interest" description="Disordered" evidence="1">
    <location>
        <begin position="649"/>
        <end position="687"/>
    </location>
</feature>
<feature type="compositionally biased region" description="Low complexity" evidence="1">
    <location>
        <begin position="768"/>
        <end position="779"/>
    </location>
</feature>
<dbReference type="Proteomes" id="UP000186594">
    <property type="component" value="Unassembled WGS sequence"/>
</dbReference>
<gene>
    <name evidence="4" type="ORF">NEOLI_002726</name>
</gene>
<feature type="compositionally biased region" description="Polar residues" evidence="1">
    <location>
        <begin position="660"/>
        <end position="669"/>
    </location>
</feature>
<dbReference type="InterPro" id="IPR045153">
    <property type="entry name" value="Est1/Ebs1-like"/>
</dbReference>
<accession>A0A1U7LTG4</accession>
<feature type="compositionally biased region" description="Polar residues" evidence="1">
    <location>
        <begin position="677"/>
        <end position="687"/>
    </location>
</feature>
<evidence type="ECO:0000256" key="1">
    <source>
        <dbReference type="SAM" id="MobiDB-lite"/>
    </source>
</evidence>
<feature type="domain" description="DNA/RNA-binding" evidence="2">
    <location>
        <begin position="198"/>
        <end position="484"/>
    </location>
</feature>
<feature type="domain" description="Telomerase activating protein Est1-like N-terminal" evidence="3">
    <location>
        <begin position="69"/>
        <end position="185"/>
    </location>
</feature>